<sequence length="255" mass="27868">MQLVSVCCSLARLNIPNLSIISRSAEVICEMLPEHRDEVFGHGQDVAIAIYSFAKLRALTNPSLWPTLLSLFHHTVDGMVAAHLTMCVTAFKRVRVQLTPSLVAALNRRAMKVMAEFSATGLALFLRDVEVVSESLLSRVVMHLPRLLESASAEDVAVLVREGLLSVTTARPPPLAVLDVLRPFIIQFAGSFTDVQRLGIVESLLHHHGEEESVVEVLDTFRMVGYVDPTSRGLSVSEKIITIEDGPAVAQPLLA</sequence>
<protein>
    <submittedName>
        <fullName evidence="1">Uncharacterized protein</fullName>
    </submittedName>
</protein>
<dbReference type="AlphaFoldDB" id="C5K6D7"/>
<keyword evidence="2" id="KW-1185">Reference proteome</keyword>
<dbReference type="OMA" id="THHYGRE"/>
<evidence type="ECO:0000313" key="1">
    <source>
        <dbReference type="EMBL" id="EER19857.1"/>
    </source>
</evidence>
<organism evidence="2">
    <name type="scientific">Perkinsus marinus (strain ATCC 50983 / TXsc)</name>
    <dbReference type="NCBI Taxonomy" id="423536"/>
    <lineage>
        <taxon>Eukaryota</taxon>
        <taxon>Sar</taxon>
        <taxon>Alveolata</taxon>
        <taxon>Perkinsozoa</taxon>
        <taxon>Perkinsea</taxon>
        <taxon>Perkinsida</taxon>
        <taxon>Perkinsidae</taxon>
        <taxon>Perkinsus</taxon>
    </lineage>
</organism>
<dbReference type="EMBL" id="GG670888">
    <property type="protein sequence ID" value="EER19857.1"/>
    <property type="molecule type" value="Genomic_DNA"/>
</dbReference>
<accession>C5K6D7</accession>
<name>C5K6D7_PERM5</name>
<dbReference type="RefSeq" id="XP_002788061.1">
    <property type="nucleotide sequence ID" value="XM_002788015.1"/>
</dbReference>
<gene>
    <name evidence="1" type="ORF">Pmar_PMAR006749</name>
</gene>
<dbReference type="Proteomes" id="UP000007800">
    <property type="component" value="Unassembled WGS sequence"/>
</dbReference>
<dbReference type="GeneID" id="9058368"/>
<proteinExistence type="predicted"/>
<dbReference type="InParanoid" id="C5K6D7"/>
<evidence type="ECO:0000313" key="2">
    <source>
        <dbReference type="Proteomes" id="UP000007800"/>
    </source>
</evidence>
<reference evidence="1 2" key="1">
    <citation type="submission" date="2008-07" db="EMBL/GenBank/DDBJ databases">
        <authorList>
            <person name="El-Sayed N."/>
            <person name="Caler E."/>
            <person name="Inman J."/>
            <person name="Amedeo P."/>
            <person name="Hass B."/>
            <person name="Wortman J."/>
        </authorList>
    </citation>
    <scope>NUCLEOTIDE SEQUENCE [LARGE SCALE GENOMIC DNA]</scope>
    <source>
        <strain evidence="2">ATCC 50983 / TXsc</strain>
    </source>
</reference>
<dbReference type="OrthoDB" id="10333497at2759"/>